<protein>
    <submittedName>
        <fullName evidence="2">Heptaprenyl diphosphate synthase component I</fullName>
    </submittedName>
</protein>
<dbReference type="OrthoDB" id="9799095at2"/>
<gene>
    <name evidence="2" type="ORF">JCM21531_158</name>
</gene>
<dbReference type="Proteomes" id="UP000019109">
    <property type="component" value="Unassembled WGS sequence"/>
</dbReference>
<dbReference type="Pfam" id="PF07456">
    <property type="entry name" value="Hpre_diP_synt_I"/>
    <property type="match status" value="1"/>
</dbReference>
<feature type="transmembrane region" description="Helical" evidence="1">
    <location>
        <begin position="75"/>
        <end position="97"/>
    </location>
</feature>
<dbReference type="InterPro" id="IPR010898">
    <property type="entry name" value="Hpre_diP_synth_I"/>
</dbReference>
<keyword evidence="1" id="KW-1133">Transmembrane helix</keyword>
<keyword evidence="3" id="KW-1185">Reference proteome</keyword>
<sequence>MNNVKKTVLLGLFVSQALILSLIESWISIPTPVPGVKLGLANIITVIAIIFFGFREAVSVVIVRCVLSSIFGGGGWMLFLFSVTGGVLSAVVMSVLFKSGNNKFSITGISIAGAISHNIGQILIAALLMKDLAVAVVLPVLLISGCIMGFFVGLVSSFLENALRKTKIFE</sequence>
<feature type="transmembrane region" description="Helical" evidence="1">
    <location>
        <begin position="136"/>
        <end position="159"/>
    </location>
</feature>
<feature type="transmembrane region" description="Helical" evidence="1">
    <location>
        <begin position="41"/>
        <end position="63"/>
    </location>
</feature>
<name>W4V1Z6_9FIRM</name>
<evidence type="ECO:0000256" key="1">
    <source>
        <dbReference type="SAM" id="Phobius"/>
    </source>
</evidence>
<dbReference type="AlphaFoldDB" id="W4V1Z6"/>
<evidence type="ECO:0000313" key="2">
    <source>
        <dbReference type="EMBL" id="GAE86833.1"/>
    </source>
</evidence>
<comment type="caution">
    <text evidence="2">The sequence shown here is derived from an EMBL/GenBank/DDBJ whole genome shotgun (WGS) entry which is preliminary data.</text>
</comment>
<evidence type="ECO:0000313" key="3">
    <source>
        <dbReference type="Proteomes" id="UP000019109"/>
    </source>
</evidence>
<keyword evidence="1" id="KW-0472">Membrane</keyword>
<dbReference type="PIRSF" id="PIRSF027391">
    <property type="entry name" value="Hpre_diP_synt_I"/>
    <property type="match status" value="1"/>
</dbReference>
<dbReference type="STRING" id="1294263.JCM21531_158"/>
<reference evidence="2" key="1">
    <citation type="journal article" date="2014" name="Genome Announc.">
        <title>Draft Genome Sequence of Clostridium straminisolvens Strain JCM 21531T, Isolated from a Cellulose-Degrading Bacterial Community.</title>
        <authorList>
            <person name="Yuki M."/>
            <person name="Oshima K."/>
            <person name="Suda W."/>
            <person name="Sakamoto M."/>
            <person name="Kitamura K."/>
            <person name="Iida T."/>
            <person name="Hattori M."/>
            <person name="Ohkuma M."/>
        </authorList>
    </citation>
    <scope>NUCLEOTIDE SEQUENCE [LARGE SCALE GENOMIC DNA]</scope>
    <source>
        <strain evidence="2">JCM 21531</strain>
    </source>
</reference>
<organism evidence="2 3">
    <name type="scientific">Acetivibrio straminisolvens JCM 21531</name>
    <dbReference type="NCBI Taxonomy" id="1294263"/>
    <lineage>
        <taxon>Bacteria</taxon>
        <taxon>Bacillati</taxon>
        <taxon>Bacillota</taxon>
        <taxon>Clostridia</taxon>
        <taxon>Eubacteriales</taxon>
        <taxon>Oscillospiraceae</taxon>
        <taxon>Acetivibrio</taxon>
    </lineage>
</organism>
<accession>W4V1Z6</accession>
<feature type="transmembrane region" description="Helical" evidence="1">
    <location>
        <begin position="109"/>
        <end position="129"/>
    </location>
</feature>
<dbReference type="RefSeq" id="WP_038286618.1">
    <property type="nucleotide sequence ID" value="NZ_BAVR01000002.1"/>
</dbReference>
<dbReference type="Gene3D" id="1.10.1760.20">
    <property type="match status" value="1"/>
</dbReference>
<dbReference type="EMBL" id="BAVR01000002">
    <property type="protein sequence ID" value="GAE86833.1"/>
    <property type="molecule type" value="Genomic_DNA"/>
</dbReference>
<proteinExistence type="predicted"/>
<keyword evidence="1" id="KW-0812">Transmembrane</keyword>
<dbReference type="InterPro" id="IPR014535">
    <property type="entry name" value="Hpre_diP_synt_I"/>
</dbReference>